<sequence length="153" mass="17390">METLSPGAILNIMELRIAFKTRPTPGKASAEQEEAGDEGEETEGSNEEYDDSYSSIRAILEQMQIRQTQHSDALPGIQDTLQRQELMLTRIMGTFFQTKARAEVVVERADRHSRDIILELVFPQLETKSLVFVKPVDDGHRPLIYLSLSWPPF</sequence>
<comment type="caution">
    <text evidence="1">The sequence shown here is derived from an EMBL/GenBank/DDBJ whole genome shotgun (WGS) entry which is preliminary data.</text>
</comment>
<dbReference type="Proteomes" id="UP001060085">
    <property type="component" value="Linkage Group LG07"/>
</dbReference>
<organism evidence="1 2">
    <name type="scientific">Catharanthus roseus</name>
    <name type="common">Madagascar periwinkle</name>
    <name type="synonym">Vinca rosea</name>
    <dbReference type="NCBI Taxonomy" id="4058"/>
    <lineage>
        <taxon>Eukaryota</taxon>
        <taxon>Viridiplantae</taxon>
        <taxon>Streptophyta</taxon>
        <taxon>Embryophyta</taxon>
        <taxon>Tracheophyta</taxon>
        <taxon>Spermatophyta</taxon>
        <taxon>Magnoliopsida</taxon>
        <taxon>eudicotyledons</taxon>
        <taxon>Gunneridae</taxon>
        <taxon>Pentapetalae</taxon>
        <taxon>asterids</taxon>
        <taxon>lamiids</taxon>
        <taxon>Gentianales</taxon>
        <taxon>Apocynaceae</taxon>
        <taxon>Rauvolfioideae</taxon>
        <taxon>Vinceae</taxon>
        <taxon>Catharanthinae</taxon>
        <taxon>Catharanthus</taxon>
    </lineage>
</organism>
<protein>
    <submittedName>
        <fullName evidence="1">Uncharacterized protein</fullName>
    </submittedName>
</protein>
<gene>
    <name evidence="1" type="ORF">M9H77_29717</name>
</gene>
<reference evidence="2" key="1">
    <citation type="journal article" date="2023" name="Nat. Plants">
        <title>Single-cell RNA sequencing provides a high-resolution roadmap for understanding the multicellular compartmentation of specialized metabolism.</title>
        <authorList>
            <person name="Sun S."/>
            <person name="Shen X."/>
            <person name="Li Y."/>
            <person name="Li Y."/>
            <person name="Wang S."/>
            <person name="Li R."/>
            <person name="Zhang H."/>
            <person name="Shen G."/>
            <person name="Guo B."/>
            <person name="Wei J."/>
            <person name="Xu J."/>
            <person name="St-Pierre B."/>
            <person name="Chen S."/>
            <person name="Sun C."/>
        </authorList>
    </citation>
    <scope>NUCLEOTIDE SEQUENCE [LARGE SCALE GENOMIC DNA]</scope>
</reference>
<keyword evidence="2" id="KW-1185">Reference proteome</keyword>
<evidence type="ECO:0000313" key="2">
    <source>
        <dbReference type="Proteomes" id="UP001060085"/>
    </source>
</evidence>
<evidence type="ECO:0000313" key="1">
    <source>
        <dbReference type="EMBL" id="KAI5652530.1"/>
    </source>
</evidence>
<accession>A0ACB9ZW98</accession>
<name>A0ACB9ZW98_CATRO</name>
<proteinExistence type="predicted"/>
<dbReference type="EMBL" id="CM044707">
    <property type="protein sequence ID" value="KAI5652530.1"/>
    <property type="molecule type" value="Genomic_DNA"/>
</dbReference>